<feature type="chain" id="PRO_5043451323" description="Snake toxin/toxin-like domain-containing protein" evidence="2">
    <location>
        <begin position="21"/>
        <end position="133"/>
    </location>
</feature>
<dbReference type="EMBL" id="JANPWB010000004">
    <property type="protein sequence ID" value="KAJ1194662.1"/>
    <property type="molecule type" value="Genomic_DNA"/>
</dbReference>
<accession>A0AAV7V002</accession>
<evidence type="ECO:0000256" key="1">
    <source>
        <dbReference type="ARBA" id="ARBA00022729"/>
    </source>
</evidence>
<organism evidence="4 5">
    <name type="scientific">Pleurodeles waltl</name>
    <name type="common">Iberian ribbed newt</name>
    <dbReference type="NCBI Taxonomy" id="8319"/>
    <lineage>
        <taxon>Eukaryota</taxon>
        <taxon>Metazoa</taxon>
        <taxon>Chordata</taxon>
        <taxon>Craniata</taxon>
        <taxon>Vertebrata</taxon>
        <taxon>Euteleostomi</taxon>
        <taxon>Amphibia</taxon>
        <taxon>Batrachia</taxon>
        <taxon>Caudata</taxon>
        <taxon>Salamandroidea</taxon>
        <taxon>Salamandridae</taxon>
        <taxon>Pleurodelinae</taxon>
        <taxon>Pleurodeles</taxon>
    </lineage>
</organism>
<dbReference type="InterPro" id="IPR035076">
    <property type="entry name" value="Toxin/TOLIP"/>
</dbReference>
<reference evidence="4" key="1">
    <citation type="journal article" date="2022" name="bioRxiv">
        <title>Sequencing and chromosome-scale assembly of the giantPleurodeles waltlgenome.</title>
        <authorList>
            <person name="Brown T."/>
            <person name="Elewa A."/>
            <person name="Iarovenko S."/>
            <person name="Subramanian E."/>
            <person name="Araus A.J."/>
            <person name="Petzold A."/>
            <person name="Susuki M."/>
            <person name="Suzuki K.-i.T."/>
            <person name="Hayashi T."/>
            <person name="Toyoda A."/>
            <person name="Oliveira C."/>
            <person name="Osipova E."/>
            <person name="Leigh N.D."/>
            <person name="Simon A."/>
            <person name="Yun M.H."/>
        </authorList>
    </citation>
    <scope>NUCLEOTIDE SEQUENCE</scope>
    <source>
        <strain evidence="4">20211129_DDA</strain>
        <tissue evidence="4">Liver</tissue>
    </source>
</reference>
<dbReference type="PANTHER" id="PTHR16983:SF16">
    <property type="entry name" value="UPAR_LY6 DOMAIN-CONTAINING PROTEIN"/>
    <property type="match status" value="1"/>
</dbReference>
<name>A0AAV7V002_PLEWA</name>
<dbReference type="SUPFAM" id="SSF57302">
    <property type="entry name" value="Snake toxin-like"/>
    <property type="match status" value="1"/>
</dbReference>
<feature type="signal peptide" evidence="2">
    <location>
        <begin position="1"/>
        <end position="20"/>
    </location>
</feature>
<dbReference type="AlphaFoldDB" id="A0AAV7V002"/>
<evidence type="ECO:0000256" key="2">
    <source>
        <dbReference type="SAM" id="SignalP"/>
    </source>
</evidence>
<dbReference type="Pfam" id="PF00087">
    <property type="entry name" value="Toxin_TOLIP"/>
    <property type="match status" value="1"/>
</dbReference>
<feature type="domain" description="Snake toxin/toxin-like" evidence="3">
    <location>
        <begin position="21"/>
        <end position="97"/>
    </location>
</feature>
<evidence type="ECO:0000313" key="5">
    <source>
        <dbReference type="Proteomes" id="UP001066276"/>
    </source>
</evidence>
<evidence type="ECO:0000313" key="4">
    <source>
        <dbReference type="EMBL" id="KAJ1194662.1"/>
    </source>
</evidence>
<proteinExistence type="predicted"/>
<comment type="caution">
    <text evidence="4">The sequence shown here is derived from an EMBL/GenBank/DDBJ whole genome shotgun (WGS) entry which is preliminary data.</text>
</comment>
<evidence type="ECO:0000259" key="3">
    <source>
        <dbReference type="Pfam" id="PF00087"/>
    </source>
</evidence>
<protein>
    <recommendedName>
        <fullName evidence="3">Snake toxin/toxin-like domain-containing protein</fullName>
    </recommendedName>
</protein>
<dbReference type="FunFam" id="2.10.60.10:FF:000003">
    <property type="entry name" value="lymphocyte antigen 6E isoform X1"/>
    <property type="match status" value="1"/>
</dbReference>
<sequence length="133" mass="14700">MKPCMILLLVAVLYPQLGDALLCYYCPIQTTAAKCTDIKNCSEQLQWCLTKLYSDEAVYPYPGYGNVVKDCINDCKPSQDSIEVKNPTFCCNYDLCNQAGINGTRDDANSKDISYVLLTASAGLIRLLHQTGL</sequence>
<dbReference type="Proteomes" id="UP001066276">
    <property type="component" value="Chromosome 2_2"/>
</dbReference>
<keyword evidence="1 2" id="KW-0732">Signal</keyword>
<dbReference type="GO" id="GO:0005886">
    <property type="term" value="C:plasma membrane"/>
    <property type="evidence" value="ECO:0007669"/>
    <property type="project" value="TreeGrafter"/>
</dbReference>
<dbReference type="PANTHER" id="PTHR16983">
    <property type="entry name" value="UPAR/LY6 DOMAIN-CONTAINING PROTEIN"/>
    <property type="match status" value="1"/>
</dbReference>
<dbReference type="Gene3D" id="2.10.60.10">
    <property type="entry name" value="CD59"/>
    <property type="match status" value="1"/>
</dbReference>
<gene>
    <name evidence="4" type="ORF">NDU88_003949</name>
</gene>
<keyword evidence="5" id="KW-1185">Reference proteome</keyword>
<dbReference type="InterPro" id="IPR051110">
    <property type="entry name" value="Ly-6/neurotoxin-like_GPI-ap"/>
</dbReference>
<dbReference type="InterPro" id="IPR045860">
    <property type="entry name" value="Snake_toxin-like_sf"/>
</dbReference>